<gene>
    <name evidence="2" type="ORF">PXEA_LOCUS26859</name>
</gene>
<proteinExistence type="predicted"/>
<name>A0A3S5CSP5_9PLAT</name>
<dbReference type="EMBL" id="CAAALY010245749">
    <property type="protein sequence ID" value="VEL33419.1"/>
    <property type="molecule type" value="Genomic_DNA"/>
</dbReference>
<accession>A0A3S5CSP5</accession>
<evidence type="ECO:0000256" key="1">
    <source>
        <dbReference type="SAM" id="MobiDB-lite"/>
    </source>
</evidence>
<feature type="region of interest" description="Disordered" evidence="1">
    <location>
        <begin position="190"/>
        <end position="213"/>
    </location>
</feature>
<reference evidence="2" key="1">
    <citation type="submission" date="2018-11" db="EMBL/GenBank/DDBJ databases">
        <authorList>
            <consortium name="Pathogen Informatics"/>
        </authorList>
    </citation>
    <scope>NUCLEOTIDE SEQUENCE</scope>
</reference>
<comment type="caution">
    <text evidence="2">The sequence shown here is derived from an EMBL/GenBank/DDBJ whole genome shotgun (WGS) entry which is preliminary data.</text>
</comment>
<sequence>MEKFYKYIALVKLTRDLRIVIANILRSRSVPGTVAHFPSRLGIRTVQWITFNIEQRKSPRFGDVFASNLCPCPAPASSCLDGLPTRRTSLYCHQAVRVCRFSARTHDHHAESLLPAVPQTAAISASPNPRVAKAETLSPADLSARQGGPDVAARRRPAGVIRSPGGQHWLPEIASQLVRGRPARMRVCPPLTGRPCTHTQTAPPPDRQASTQTDGRFVCSVRRRVARSVEGADRLASLVQAWKGKRQILQPCPRLASQTGRPPWPNQCRQAQSCLPPHTDIKAHTLAGEQRTRVSRWTQTPVLAGPSVKRGDGGCSGGGQ</sequence>
<evidence type="ECO:0000313" key="2">
    <source>
        <dbReference type="EMBL" id="VEL33419.1"/>
    </source>
</evidence>
<dbReference type="Proteomes" id="UP000784294">
    <property type="component" value="Unassembled WGS sequence"/>
</dbReference>
<feature type="region of interest" description="Disordered" evidence="1">
    <location>
        <begin position="125"/>
        <end position="166"/>
    </location>
</feature>
<dbReference type="AlphaFoldDB" id="A0A3S5CSP5"/>
<keyword evidence="3" id="KW-1185">Reference proteome</keyword>
<organism evidence="2 3">
    <name type="scientific">Protopolystoma xenopodis</name>
    <dbReference type="NCBI Taxonomy" id="117903"/>
    <lineage>
        <taxon>Eukaryota</taxon>
        <taxon>Metazoa</taxon>
        <taxon>Spiralia</taxon>
        <taxon>Lophotrochozoa</taxon>
        <taxon>Platyhelminthes</taxon>
        <taxon>Monogenea</taxon>
        <taxon>Polyopisthocotylea</taxon>
        <taxon>Polystomatidea</taxon>
        <taxon>Polystomatidae</taxon>
        <taxon>Protopolystoma</taxon>
    </lineage>
</organism>
<protein>
    <submittedName>
        <fullName evidence="2">Uncharacterized protein</fullName>
    </submittedName>
</protein>
<evidence type="ECO:0000313" key="3">
    <source>
        <dbReference type="Proteomes" id="UP000784294"/>
    </source>
</evidence>